<dbReference type="EMBL" id="VGLS01000412">
    <property type="protein sequence ID" value="MBM3224820.1"/>
    <property type="molecule type" value="Genomic_DNA"/>
</dbReference>
<evidence type="ECO:0000313" key="1">
    <source>
        <dbReference type="EMBL" id="MBM3224820.1"/>
    </source>
</evidence>
<comment type="caution">
    <text evidence="1">The sequence shown here is derived from an EMBL/GenBank/DDBJ whole genome shotgun (WGS) entry which is preliminary data.</text>
</comment>
<dbReference type="AlphaFoldDB" id="A0A938B4N0"/>
<evidence type="ECO:0000313" key="2">
    <source>
        <dbReference type="Proteomes" id="UP000712673"/>
    </source>
</evidence>
<gene>
    <name evidence="1" type="ORF">FJZ47_13585</name>
</gene>
<proteinExistence type="predicted"/>
<organism evidence="1 2">
    <name type="scientific">Tectimicrobiota bacterium</name>
    <dbReference type="NCBI Taxonomy" id="2528274"/>
    <lineage>
        <taxon>Bacteria</taxon>
        <taxon>Pseudomonadati</taxon>
        <taxon>Nitrospinota/Tectimicrobiota group</taxon>
        <taxon>Candidatus Tectimicrobiota</taxon>
    </lineage>
</organism>
<protein>
    <submittedName>
        <fullName evidence="1">Uncharacterized protein</fullName>
    </submittedName>
</protein>
<name>A0A938B4N0_UNCTE</name>
<dbReference type="Proteomes" id="UP000712673">
    <property type="component" value="Unassembled WGS sequence"/>
</dbReference>
<accession>A0A938B4N0</accession>
<sequence length="384" mass="43404">MDAHLLRTKIFWNLQANWHRRAQTAPETLTIPETVQGVQRLLLAEDGAMLQQTLQQAAPEPVNLEALQRLEIALYQEGLDQRVWRAQATFAHGPTRLFGIIVARAPGASSTLTSDDWRHLCTLHAQQPHYCATPYLCGTAPVGAGVTVYTVEWLEAYKELVFEIAFDGGVFLVNAHGAQRHLSPQLSRQIWQRIIAILCAYPQLRRVNVQAGDFVGQCHADGHVTLKLTTARALDLAAPPEEHLHALLRGLITASGYLSDGQQPFQRDMTQDMFLHRMQAVLQRRFGARAPALAQRQWRIFQQGGFAQQEDWLRDDCLRGTYESLCAAVPASDAWQETSRRWQAYITAVQSGRLPACWWFPPAEIITRLEQLRHYGDRTTSPHH</sequence>
<reference evidence="1" key="1">
    <citation type="submission" date="2019-03" db="EMBL/GenBank/DDBJ databases">
        <title>Lake Tanganyika Metagenome-Assembled Genomes (MAGs).</title>
        <authorList>
            <person name="Tran P."/>
        </authorList>
    </citation>
    <scope>NUCLEOTIDE SEQUENCE</scope>
    <source>
        <strain evidence="1">K_DeepCast_65m_m2_066</strain>
    </source>
</reference>